<name>A0A841CPV5_9PSEU</name>
<dbReference type="EMBL" id="JACHJN010000010">
    <property type="protein sequence ID" value="MBB5959240.1"/>
    <property type="molecule type" value="Genomic_DNA"/>
</dbReference>
<dbReference type="RefSeq" id="WP_184695913.1">
    <property type="nucleotide sequence ID" value="NZ_JACHJN010000010.1"/>
</dbReference>
<evidence type="ECO:0000313" key="3">
    <source>
        <dbReference type="Proteomes" id="UP000547510"/>
    </source>
</evidence>
<keyword evidence="3" id="KW-1185">Reference proteome</keyword>
<protein>
    <submittedName>
        <fullName evidence="2">DUF4097 and DUF4098 domain-containing protein YvlB</fullName>
    </submittedName>
</protein>
<reference evidence="2 3" key="1">
    <citation type="submission" date="2020-08" db="EMBL/GenBank/DDBJ databases">
        <title>Genomic Encyclopedia of Type Strains, Phase III (KMG-III): the genomes of soil and plant-associated and newly described type strains.</title>
        <authorList>
            <person name="Whitman W."/>
        </authorList>
    </citation>
    <scope>NUCLEOTIDE SEQUENCE [LARGE SCALE GENOMIC DNA]</scope>
    <source>
        <strain evidence="2 3">CECT 8640</strain>
    </source>
</reference>
<dbReference type="AlphaFoldDB" id="A0A841CPV5"/>
<dbReference type="Pfam" id="PF13349">
    <property type="entry name" value="DUF4097"/>
    <property type="match status" value="1"/>
</dbReference>
<dbReference type="Proteomes" id="UP000547510">
    <property type="component" value="Unassembled WGS sequence"/>
</dbReference>
<evidence type="ECO:0000259" key="1">
    <source>
        <dbReference type="Pfam" id="PF13349"/>
    </source>
</evidence>
<gene>
    <name evidence="2" type="ORF">FHS29_005860</name>
</gene>
<evidence type="ECO:0000313" key="2">
    <source>
        <dbReference type="EMBL" id="MBB5959240.1"/>
    </source>
</evidence>
<dbReference type="InterPro" id="IPR025164">
    <property type="entry name" value="Toastrack_DUF4097"/>
</dbReference>
<dbReference type="Gene3D" id="2.160.20.120">
    <property type="match status" value="1"/>
</dbReference>
<proteinExistence type="predicted"/>
<feature type="domain" description="DUF4097" evidence="1">
    <location>
        <begin position="49"/>
        <end position="209"/>
    </location>
</feature>
<sequence>MPVFATPGPITATLELVMGETRITAGDRTDTVVDVRPANPDRTGDVKAAEQTRVDFQDGRLVIKTNKLRGMFSFKGGAVDITIELPTGSSVRGDTALGSVYAQGTFGDFRFRSATGDISLDRAGSTHLHTAMGNVNLIHATGHTDVLTGSGQLHVERVDGTAVVRNSNGNIRVGTVTGDLRAQNANGDIAVTLALADVTAKTANGSVRLDEVVRGTVVLETGAGRLEVGIRAGTAAWLDVRSALGAVQNDLEAASAPDSAVDTAEVRARTGVGDIVIRRATPTEEDDS</sequence>
<accession>A0A841CPV5</accession>
<organism evidence="2 3">
    <name type="scientific">Saccharothrix tamanrassetensis</name>
    <dbReference type="NCBI Taxonomy" id="1051531"/>
    <lineage>
        <taxon>Bacteria</taxon>
        <taxon>Bacillati</taxon>
        <taxon>Actinomycetota</taxon>
        <taxon>Actinomycetes</taxon>
        <taxon>Pseudonocardiales</taxon>
        <taxon>Pseudonocardiaceae</taxon>
        <taxon>Saccharothrix</taxon>
    </lineage>
</organism>
<comment type="caution">
    <text evidence="2">The sequence shown here is derived from an EMBL/GenBank/DDBJ whole genome shotgun (WGS) entry which is preliminary data.</text>
</comment>